<evidence type="ECO:0000256" key="3">
    <source>
        <dbReference type="ARBA" id="ARBA00022605"/>
    </source>
</evidence>
<evidence type="ECO:0000256" key="14">
    <source>
        <dbReference type="SAM" id="MobiDB-lite"/>
    </source>
</evidence>
<feature type="binding site" evidence="13">
    <location>
        <position position="70"/>
    </location>
    <ligand>
        <name>NAD(+)</name>
        <dbReference type="ChEBI" id="CHEBI:57540"/>
    </ligand>
</feature>
<evidence type="ECO:0000313" key="18">
    <source>
        <dbReference type="Proteomes" id="UP000645217"/>
    </source>
</evidence>
<keyword evidence="6 13" id="KW-0560">Oxidoreductase</keyword>
<feature type="binding site" evidence="13">
    <location>
        <begin position="44"/>
        <end position="49"/>
    </location>
    <ligand>
        <name>NAD(+)</name>
        <dbReference type="ChEBI" id="CHEBI:57540"/>
    </ligand>
</feature>
<proteinExistence type="inferred from homology"/>
<dbReference type="GO" id="GO:0008839">
    <property type="term" value="F:4-hydroxy-tetrahydrodipicolinate reductase"/>
    <property type="evidence" value="ECO:0007669"/>
    <property type="project" value="UniProtKB-UniRule"/>
</dbReference>
<keyword evidence="3 13" id="KW-0028">Amino-acid biosynthesis</keyword>
<feature type="binding site" evidence="13">
    <location>
        <begin position="137"/>
        <end position="140"/>
    </location>
    <ligand>
        <name>NAD(+)</name>
        <dbReference type="ChEBI" id="CHEBI:57540"/>
    </ligand>
</feature>
<evidence type="ECO:0000259" key="15">
    <source>
        <dbReference type="Pfam" id="PF01113"/>
    </source>
</evidence>
<dbReference type="SUPFAM" id="SSF51735">
    <property type="entry name" value="NAD(P)-binding Rossmann-fold domains"/>
    <property type="match status" value="1"/>
</dbReference>
<comment type="pathway">
    <text evidence="9 13">Amino-acid biosynthesis; L-lysine biosynthesis via DAP pathway; (S)-tetrahydrodipicolinate from L-aspartate: step 4/4.</text>
</comment>
<evidence type="ECO:0000259" key="16">
    <source>
        <dbReference type="Pfam" id="PF05173"/>
    </source>
</evidence>
<comment type="similarity">
    <text evidence="1 13">Belongs to the DapB family.</text>
</comment>
<evidence type="ECO:0000256" key="6">
    <source>
        <dbReference type="ARBA" id="ARBA00023002"/>
    </source>
</evidence>
<dbReference type="Pfam" id="PF01113">
    <property type="entry name" value="DapB_N"/>
    <property type="match status" value="1"/>
</dbReference>
<dbReference type="GO" id="GO:0050661">
    <property type="term" value="F:NADP binding"/>
    <property type="evidence" value="ECO:0007669"/>
    <property type="project" value="UniProtKB-UniRule"/>
</dbReference>
<protein>
    <recommendedName>
        <fullName evidence="10 13">4-hydroxy-tetrahydrodipicolinate reductase</fullName>
        <shortName evidence="13">HTPA reductase</shortName>
        <ecNumber evidence="10 13">1.17.1.8</ecNumber>
    </recommendedName>
</protein>
<evidence type="ECO:0000256" key="4">
    <source>
        <dbReference type="ARBA" id="ARBA00022857"/>
    </source>
</evidence>
<dbReference type="InterPro" id="IPR036291">
    <property type="entry name" value="NAD(P)-bd_dom_sf"/>
</dbReference>
<keyword evidence="7 13" id="KW-0520">NAD</keyword>
<dbReference type="InterPro" id="IPR023940">
    <property type="entry name" value="DHDPR_bac"/>
</dbReference>
<comment type="catalytic activity">
    <reaction evidence="11 13">
        <text>(S)-2,3,4,5-tetrahydrodipicolinate + NADP(+) + H2O = (2S,4S)-4-hydroxy-2,3,4,5-tetrahydrodipicolinate + NADPH + H(+)</text>
        <dbReference type="Rhea" id="RHEA:35331"/>
        <dbReference type="ChEBI" id="CHEBI:15377"/>
        <dbReference type="ChEBI" id="CHEBI:15378"/>
        <dbReference type="ChEBI" id="CHEBI:16845"/>
        <dbReference type="ChEBI" id="CHEBI:57783"/>
        <dbReference type="ChEBI" id="CHEBI:58349"/>
        <dbReference type="ChEBI" id="CHEBI:67139"/>
        <dbReference type="EC" id="1.17.1.8"/>
    </reaction>
</comment>
<dbReference type="NCBIfam" id="TIGR00036">
    <property type="entry name" value="dapB"/>
    <property type="match status" value="1"/>
</dbReference>
<evidence type="ECO:0000256" key="11">
    <source>
        <dbReference type="ARBA" id="ARBA00049080"/>
    </source>
</evidence>
<dbReference type="AlphaFoldDB" id="A0A917R2K1"/>
<feature type="active site" description="Proton donor" evidence="13">
    <location>
        <position position="171"/>
    </location>
</feature>
<organism evidence="17 18">
    <name type="scientific">Sphaerisporangium melleum</name>
    <dbReference type="NCBI Taxonomy" id="321316"/>
    <lineage>
        <taxon>Bacteria</taxon>
        <taxon>Bacillati</taxon>
        <taxon>Actinomycetota</taxon>
        <taxon>Actinomycetes</taxon>
        <taxon>Streptosporangiales</taxon>
        <taxon>Streptosporangiaceae</taxon>
        <taxon>Sphaerisporangium</taxon>
    </lineage>
</organism>
<reference evidence="17" key="2">
    <citation type="submission" date="2020-09" db="EMBL/GenBank/DDBJ databases">
        <authorList>
            <person name="Sun Q."/>
            <person name="Ohkuma M."/>
        </authorList>
    </citation>
    <scope>NUCLEOTIDE SEQUENCE</scope>
    <source>
        <strain evidence="17">JCM 13064</strain>
    </source>
</reference>
<evidence type="ECO:0000256" key="1">
    <source>
        <dbReference type="ARBA" id="ARBA00006642"/>
    </source>
</evidence>
<comment type="caution">
    <text evidence="13">Was originally thought to be a dihydrodipicolinate reductase (DHDPR), catalyzing the conversion of dihydrodipicolinate to tetrahydrodipicolinate. However, it was shown in E.coli that the substrate of the enzymatic reaction is not dihydrodipicolinate (DHDP) but in fact (2S,4S)-4-hydroxy-2,3,4,5-tetrahydrodipicolinic acid (HTPA), the product released by the DapA-catalyzed reaction.</text>
</comment>
<accession>A0A917R2K1</accession>
<evidence type="ECO:0000313" key="17">
    <source>
        <dbReference type="EMBL" id="GGK83413.1"/>
    </source>
</evidence>
<dbReference type="Proteomes" id="UP000645217">
    <property type="component" value="Unassembled WGS sequence"/>
</dbReference>
<dbReference type="PROSITE" id="PS01298">
    <property type="entry name" value="DAPB"/>
    <property type="match status" value="1"/>
</dbReference>
<feature type="binding site" evidence="13">
    <location>
        <position position="168"/>
    </location>
    <ligand>
        <name>(S)-2,3,4,5-tetrahydrodipicolinate</name>
        <dbReference type="ChEBI" id="CHEBI:16845"/>
    </ligand>
</feature>
<dbReference type="PANTHER" id="PTHR20836:SF0">
    <property type="entry name" value="4-HYDROXY-TETRAHYDRODIPICOLINATE REDUCTASE 1, CHLOROPLASTIC-RELATED"/>
    <property type="match status" value="1"/>
</dbReference>
<keyword evidence="8 13" id="KW-0457">Lysine biosynthesis</keyword>
<dbReference type="InterPro" id="IPR022664">
    <property type="entry name" value="DapB_N_CS"/>
</dbReference>
<feature type="active site" description="Proton donor/acceptor" evidence="13">
    <location>
        <position position="167"/>
    </location>
</feature>
<comment type="subcellular location">
    <subcellularLocation>
        <location evidence="13">Cytoplasm</location>
    </subcellularLocation>
</comment>
<feature type="binding site" evidence="13">
    <location>
        <begin position="177"/>
        <end position="178"/>
    </location>
    <ligand>
        <name>(S)-2,3,4,5-tetrahydrodipicolinate</name>
        <dbReference type="ChEBI" id="CHEBI:16845"/>
    </ligand>
</feature>
<comment type="function">
    <text evidence="13">Catalyzes the conversion of 4-hydroxy-tetrahydrodipicolinate (HTPA) to tetrahydrodipicolinate.</text>
</comment>
<keyword evidence="2 13" id="KW-0963">Cytoplasm</keyword>
<name>A0A917R2K1_9ACTN</name>
<keyword evidence="4 13" id="KW-0521">NADP</keyword>
<sequence length="281" mass="29293">MAATPPSAGGAETYGGSGTERWPHRPAAWLPVRLGLVIRVGVLGAKGRVGVEVCKAVHAADDMELVAAVDVGDPIESLSGAEVVVDFTHPDVVMDNLKWCIEHGVHPVVGTTGFDAGRLATVRGWLEANPGVGALIAPNFGIAAVLMMHFAQQAARYFDSVEIVELHHPGKADAPSGTARRTAELVAEARRAAGLGAMPDATTAELPGARGADVDGVRVHGVRLAGLIAHQEVLLGGDGEILTIRHDTMSRASFTPGVLLGVRRVRDLPGLTLGLEHLLDL</sequence>
<evidence type="ECO:0000256" key="7">
    <source>
        <dbReference type="ARBA" id="ARBA00023027"/>
    </source>
</evidence>
<dbReference type="CDD" id="cd02274">
    <property type="entry name" value="DHDPR_N"/>
    <property type="match status" value="1"/>
</dbReference>
<comment type="caution">
    <text evidence="17">The sequence shown here is derived from an EMBL/GenBank/DDBJ whole genome shotgun (WGS) entry which is preliminary data.</text>
</comment>
<keyword evidence="18" id="KW-1185">Reference proteome</keyword>
<dbReference type="FunFam" id="3.30.360.10:FF:000009">
    <property type="entry name" value="4-hydroxy-tetrahydrodipicolinate reductase"/>
    <property type="match status" value="1"/>
</dbReference>
<evidence type="ECO:0000256" key="2">
    <source>
        <dbReference type="ARBA" id="ARBA00022490"/>
    </source>
</evidence>
<dbReference type="InterPro" id="IPR022663">
    <property type="entry name" value="DapB_C"/>
</dbReference>
<dbReference type="PANTHER" id="PTHR20836">
    <property type="entry name" value="DIHYDRODIPICOLINATE REDUCTASE"/>
    <property type="match status" value="1"/>
</dbReference>
<dbReference type="GO" id="GO:0016726">
    <property type="term" value="F:oxidoreductase activity, acting on CH or CH2 groups, NAD or NADP as acceptor"/>
    <property type="evidence" value="ECO:0007669"/>
    <property type="project" value="UniProtKB-UniRule"/>
</dbReference>
<feature type="domain" description="Dihydrodipicolinate reductase N-terminal" evidence="15">
    <location>
        <begin position="38"/>
        <end position="140"/>
    </location>
</feature>
<dbReference type="InterPro" id="IPR000846">
    <property type="entry name" value="DapB_N"/>
</dbReference>
<comment type="caution">
    <text evidence="13">Lacks conserved residue(s) required for the propagation of feature annotation.</text>
</comment>
<keyword evidence="5 13" id="KW-0220">Diaminopimelate biosynthesis</keyword>
<reference evidence="17" key="1">
    <citation type="journal article" date="2014" name="Int. J. Syst. Evol. Microbiol.">
        <title>Complete genome sequence of Corynebacterium casei LMG S-19264T (=DSM 44701T), isolated from a smear-ripened cheese.</title>
        <authorList>
            <consortium name="US DOE Joint Genome Institute (JGI-PGF)"/>
            <person name="Walter F."/>
            <person name="Albersmeier A."/>
            <person name="Kalinowski J."/>
            <person name="Ruckert C."/>
        </authorList>
    </citation>
    <scope>NUCLEOTIDE SEQUENCE</scope>
    <source>
        <strain evidence="17">JCM 13064</strain>
    </source>
</reference>
<feature type="region of interest" description="Disordered" evidence="14">
    <location>
        <begin position="1"/>
        <end position="20"/>
    </location>
</feature>
<dbReference type="HAMAP" id="MF_00102">
    <property type="entry name" value="DapB"/>
    <property type="match status" value="1"/>
</dbReference>
<dbReference type="EMBL" id="BMNT01000013">
    <property type="protein sequence ID" value="GGK83413.1"/>
    <property type="molecule type" value="Genomic_DNA"/>
</dbReference>
<dbReference type="SUPFAM" id="SSF55347">
    <property type="entry name" value="Glyceraldehyde-3-phosphate dehydrogenase-like, C-terminal domain"/>
    <property type="match status" value="1"/>
</dbReference>
<evidence type="ECO:0000256" key="5">
    <source>
        <dbReference type="ARBA" id="ARBA00022915"/>
    </source>
</evidence>
<dbReference type="GO" id="GO:0051287">
    <property type="term" value="F:NAD binding"/>
    <property type="evidence" value="ECO:0007669"/>
    <property type="project" value="UniProtKB-UniRule"/>
</dbReference>
<dbReference type="GO" id="GO:0005829">
    <property type="term" value="C:cytosol"/>
    <property type="evidence" value="ECO:0007669"/>
    <property type="project" value="TreeGrafter"/>
</dbReference>
<dbReference type="Gene3D" id="3.40.50.720">
    <property type="entry name" value="NAD(P)-binding Rossmann-like Domain"/>
    <property type="match status" value="1"/>
</dbReference>
<dbReference type="PIRSF" id="PIRSF000161">
    <property type="entry name" value="DHPR"/>
    <property type="match status" value="1"/>
</dbReference>
<evidence type="ECO:0000256" key="10">
    <source>
        <dbReference type="ARBA" id="ARBA00038983"/>
    </source>
</evidence>
<gene>
    <name evidence="13 17" type="primary">dapB</name>
    <name evidence="17" type="ORF">GCM10007964_27410</name>
</gene>
<dbReference type="GO" id="GO:0009089">
    <property type="term" value="P:lysine biosynthetic process via diaminopimelate"/>
    <property type="evidence" value="ECO:0007669"/>
    <property type="project" value="UniProtKB-UniRule"/>
</dbReference>
<dbReference type="Pfam" id="PF05173">
    <property type="entry name" value="DapB_C"/>
    <property type="match status" value="1"/>
</dbReference>
<evidence type="ECO:0000256" key="13">
    <source>
        <dbReference type="HAMAP-Rule" id="MF_00102"/>
    </source>
</evidence>
<feature type="domain" description="Dihydrodipicolinate reductase C-terminal" evidence="16">
    <location>
        <begin position="144"/>
        <end position="279"/>
    </location>
</feature>
<dbReference type="GO" id="GO:0019877">
    <property type="term" value="P:diaminopimelate biosynthetic process"/>
    <property type="evidence" value="ECO:0007669"/>
    <property type="project" value="UniProtKB-UniRule"/>
</dbReference>
<comment type="subunit">
    <text evidence="13">Homotetramer.</text>
</comment>
<dbReference type="EC" id="1.17.1.8" evidence="10 13"/>
<comment type="catalytic activity">
    <reaction evidence="12 13">
        <text>(S)-2,3,4,5-tetrahydrodipicolinate + NAD(+) + H2O = (2S,4S)-4-hydroxy-2,3,4,5-tetrahydrodipicolinate + NADH + H(+)</text>
        <dbReference type="Rhea" id="RHEA:35323"/>
        <dbReference type="ChEBI" id="CHEBI:15377"/>
        <dbReference type="ChEBI" id="CHEBI:15378"/>
        <dbReference type="ChEBI" id="CHEBI:16845"/>
        <dbReference type="ChEBI" id="CHEBI:57540"/>
        <dbReference type="ChEBI" id="CHEBI:57945"/>
        <dbReference type="ChEBI" id="CHEBI:67139"/>
        <dbReference type="EC" id="1.17.1.8"/>
    </reaction>
</comment>
<evidence type="ECO:0000256" key="12">
    <source>
        <dbReference type="ARBA" id="ARBA00049396"/>
    </source>
</evidence>
<dbReference type="Gene3D" id="3.30.360.10">
    <property type="entry name" value="Dihydrodipicolinate Reductase, domain 2"/>
    <property type="match status" value="1"/>
</dbReference>
<evidence type="ECO:0000256" key="8">
    <source>
        <dbReference type="ARBA" id="ARBA00023154"/>
    </source>
</evidence>
<evidence type="ECO:0000256" key="9">
    <source>
        <dbReference type="ARBA" id="ARBA00037922"/>
    </source>
</evidence>
<feature type="binding site" evidence="13">
    <location>
        <begin position="110"/>
        <end position="112"/>
    </location>
    <ligand>
        <name>NAD(+)</name>
        <dbReference type="ChEBI" id="CHEBI:57540"/>
    </ligand>
</feature>